<sequence length="62" mass="7592">MSIINENCREKLREALPPDHILIAKHELQNLYKKLSEYELLIQKYQQEREYFLSLIDEKIMK</sequence>
<protein>
    <submittedName>
        <fullName evidence="1">Uncharacterized protein</fullName>
    </submittedName>
</protein>
<dbReference type="EMBL" id="CP016895">
    <property type="protein sequence ID" value="AOA57881.1"/>
    <property type="molecule type" value="Genomic_DNA"/>
</dbReference>
<gene>
    <name evidence="1" type="ORF">BFG52_05625</name>
</gene>
<evidence type="ECO:0000313" key="2">
    <source>
        <dbReference type="Proteomes" id="UP000093391"/>
    </source>
</evidence>
<keyword evidence="2" id="KW-1185">Reference proteome</keyword>
<evidence type="ECO:0000313" key="1">
    <source>
        <dbReference type="EMBL" id="AOA57881.1"/>
    </source>
</evidence>
<proteinExistence type="predicted"/>
<dbReference type="RefSeq" id="WP_067553464.1">
    <property type="nucleotide sequence ID" value="NZ_CP016895.1"/>
</dbReference>
<dbReference type="KEGG" id="ala:BFG52_05625"/>
<reference evidence="1 2" key="1">
    <citation type="submission" date="2016-08" db="EMBL/GenBank/DDBJ databases">
        <authorList>
            <person name="Seilhamer J.J."/>
        </authorList>
    </citation>
    <scope>NUCLEOTIDE SEQUENCE [LARGE SCALE GENOMIC DNA]</scope>
    <source>
        <strain evidence="1 2">BRTC-1</strain>
    </source>
</reference>
<name>A0A1B2LY64_9GAMM</name>
<accession>A0A1B2LY64</accession>
<dbReference type="Proteomes" id="UP000093391">
    <property type="component" value="Chromosome"/>
</dbReference>
<dbReference type="AlphaFoldDB" id="A0A1B2LY64"/>
<organism evidence="1 2">
    <name type="scientific">Acinetobacter larvae</name>
    <dbReference type="NCBI Taxonomy" id="1789224"/>
    <lineage>
        <taxon>Bacteria</taxon>
        <taxon>Pseudomonadati</taxon>
        <taxon>Pseudomonadota</taxon>
        <taxon>Gammaproteobacteria</taxon>
        <taxon>Moraxellales</taxon>
        <taxon>Moraxellaceae</taxon>
        <taxon>Acinetobacter</taxon>
    </lineage>
</organism>